<dbReference type="STRING" id="340177.Cag_1494"/>
<dbReference type="KEGG" id="cch:Cag_1494"/>
<dbReference type="InterPro" id="IPR012933">
    <property type="entry name" value="HicA_mRNA_interferase"/>
</dbReference>
<gene>
    <name evidence="8" type="ordered locus">Cag_1494</name>
</gene>
<dbReference type="OrthoDB" id="9798547at2"/>
<dbReference type="EMBL" id="CP000108">
    <property type="protein sequence ID" value="ABB28750.1"/>
    <property type="molecule type" value="Genomic_DNA"/>
</dbReference>
<dbReference type="eggNOG" id="COG1724">
    <property type="taxonomic scope" value="Bacteria"/>
</dbReference>
<evidence type="ECO:0000256" key="3">
    <source>
        <dbReference type="ARBA" id="ARBA00022722"/>
    </source>
</evidence>
<dbReference type="PANTHER" id="PTHR34873">
    <property type="entry name" value="SSR1766 PROTEIN"/>
    <property type="match status" value="1"/>
</dbReference>
<accession>Q3AQH5</accession>
<comment type="similarity">
    <text evidence="1">Belongs to the HicA mRNA interferase family.</text>
</comment>
<keyword evidence="3" id="KW-0540">Nuclease</keyword>
<keyword evidence="4" id="KW-0255">Endonuclease</keyword>
<proteinExistence type="inferred from homology"/>
<keyword evidence="7" id="KW-0346">Stress response</keyword>
<evidence type="ECO:0000256" key="4">
    <source>
        <dbReference type="ARBA" id="ARBA00022759"/>
    </source>
</evidence>
<dbReference type="SUPFAM" id="SSF54786">
    <property type="entry name" value="YcfA/nrd intein domain"/>
    <property type="match status" value="1"/>
</dbReference>
<evidence type="ECO:0000313" key="8">
    <source>
        <dbReference type="EMBL" id="ABB28750.1"/>
    </source>
</evidence>
<protein>
    <recommendedName>
        <fullName evidence="9">YcfA-like protein</fullName>
    </recommendedName>
</protein>
<dbReference type="GO" id="GO:0016787">
    <property type="term" value="F:hydrolase activity"/>
    <property type="evidence" value="ECO:0007669"/>
    <property type="project" value="UniProtKB-KW"/>
</dbReference>
<dbReference type="Gene3D" id="3.30.920.30">
    <property type="entry name" value="Hypothetical protein"/>
    <property type="match status" value="1"/>
</dbReference>
<dbReference type="PANTHER" id="PTHR34873:SF3">
    <property type="entry name" value="ADDICTION MODULE TOXIN, HICA FAMILY"/>
    <property type="match status" value="1"/>
</dbReference>
<evidence type="ECO:0000256" key="7">
    <source>
        <dbReference type="ARBA" id="ARBA00023016"/>
    </source>
</evidence>
<dbReference type="InterPro" id="IPR038570">
    <property type="entry name" value="HicA_sf"/>
</dbReference>
<dbReference type="Pfam" id="PF07927">
    <property type="entry name" value="HicA_toxin"/>
    <property type="match status" value="1"/>
</dbReference>
<organism evidence="8">
    <name type="scientific">Chlorobium chlorochromatii (strain CaD3)</name>
    <dbReference type="NCBI Taxonomy" id="340177"/>
    <lineage>
        <taxon>Bacteria</taxon>
        <taxon>Pseudomonadati</taxon>
        <taxon>Chlorobiota</taxon>
        <taxon>Chlorobiia</taxon>
        <taxon>Chlorobiales</taxon>
        <taxon>Chlorobiaceae</taxon>
        <taxon>Chlorobium/Pelodictyon group</taxon>
        <taxon>Chlorobium</taxon>
    </lineage>
</organism>
<reference evidence="8" key="1">
    <citation type="submission" date="2005-08" db="EMBL/GenBank/DDBJ databases">
        <title>Complete sequence of Chlorobium chlorochromatii CaD3.</title>
        <authorList>
            <person name="Copeland A."/>
            <person name="Lucas S."/>
            <person name="Lapidus A."/>
            <person name="Barry K."/>
            <person name="Detter J.C."/>
            <person name="Glavina T."/>
            <person name="Hammon N."/>
            <person name="Israni S."/>
            <person name="Pitluck S."/>
            <person name="Bryant D."/>
            <person name="Schmutz J."/>
            <person name="Larimer F."/>
            <person name="Land M."/>
            <person name="Kyrpides N."/>
            <person name="Ivanova N."/>
            <person name="Richardson P."/>
        </authorList>
    </citation>
    <scope>NUCLEOTIDE SEQUENCE [LARGE SCALE GENOMIC DNA]</scope>
    <source>
        <strain evidence="8">CaD3</strain>
    </source>
</reference>
<keyword evidence="5" id="KW-0378">Hydrolase</keyword>
<evidence type="ECO:0008006" key="9">
    <source>
        <dbReference type="Google" id="ProtNLM"/>
    </source>
</evidence>
<evidence type="ECO:0000256" key="1">
    <source>
        <dbReference type="ARBA" id="ARBA00006620"/>
    </source>
</evidence>
<dbReference type="GO" id="GO:0003729">
    <property type="term" value="F:mRNA binding"/>
    <property type="evidence" value="ECO:0007669"/>
    <property type="project" value="InterPro"/>
</dbReference>
<evidence type="ECO:0000256" key="2">
    <source>
        <dbReference type="ARBA" id="ARBA00022649"/>
    </source>
</evidence>
<name>Q3AQH5_CHLCH</name>
<evidence type="ECO:0000256" key="6">
    <source>
        <dbReference type="ARBA" id="ARBA00022884"/>
    </source>
</evidence>
<keyword evidence="2" id="KW-1277">Toxin-antitoxin system</keyword>
<keyword evidence="6" id="KW-0694">RNA-binding</keyword>
<dbReference type="HOGENOM" id="CLU_164851_6_4_10"/>
<sequence length="76" mass="8745">MSQLPQLSGRELVKVLCKMGFIVKRQQGSHIVLRREEPWAQTVVPDHKELDRGTLRAILRQTDITVQELLALLKDN</sequence>
<dbReference type="AlphaFoldDB" id="Q3AQH5"/>
<evidence type="ECO:0000256" key="5">
    <source>
        <dbReference type="ARBA" id="ARBA00022801"/>
    </source>
</evidence>
<dbReference type="GO" id="GO:0004519">
    <property type="term" value="F:endonuclease activity"/>
    <property type="evidence" value="ECO:0007669"/>
    <property type="project" value="UniProtKB-KW"/>
</dbReference>